<sequence length="1177" mass="129282">MEDGYELDLTYVTERIIAVSFPQDCFEETYLRNLRDVTRMLKSKHADNYLIINLSERKQELTRMNPKTLDTGWPDLHAPPLDKICTICKAVENWLNADPLHVVVIHCRGGKGRIGVVISSFVHFTDVSASADQALDRFAMRKFYDDKVSAVMTPSQKRYVRILSSLLSGSIKMNTSPLFLHYIIIQGIPRYDSAGVCEPYLKVYQGMQVVYVSGLYHIGAAHRDRVCIALEPAQLLKGDIMVKCFHKSSSSERELIFRVQFHTGAVQAYSTAFQKQELENACTDSRFPDYGKVELVFSDGPERLPGSERYQNGPAVTVDYTSSDTLSRWDSYQNMCAAEATPLQAPASTLDRFSVRRNSSRSGALCRPQHTSSTSSPDHTLSASSDSGLSSVSLPTAAPASALGPGTAAPSRQERAELKRLLSGCGVEEWSRDRSSQEPAVAHTPPTPHILLNGRARQKERETDILDDEVSRHDLHSLDSLGTLSSSCHKSSQNSLLSDGFGSPARAEEAATAPPAHLYLNTGYSTMNSGYPTQTWVHQQQMVAALQYSYLPEEDAVEQRFHNHTQDTSRHPTVANSPPLVPERKQTDKKHDEEFSSLTLDIDNSIHQLNQLILDLDPTFLPVSSKPSSLERPADRNGNTQRQERSRATDAPQSSWTLNLTTADRHTLTPEDEDDEAMPHTQHAEVFRAAGVQYSSHTPLDTGSDLMPSTPAFPISPPTPYVKSMVMNYPPYTHTLSPSFGSCRAEHEMRGSAGFMGDEGLQHRPYGGDATFTDSYRPPHSGSVVLPPVSSSPSAGLRSLQRSRLQVFQEQLSLSLQPQPLEGLQGLERLEGLQGAASDGEHSQGSVSPAASGFSSPHSGSSISIPFPSVLPELQTRAGVTLPPTDQLSNKQLTAKFVQDTSKYWYKPDIAREQAIALLKDKEPGTFIVRDSHSFRGAYGLAMKVSTPPPSALQQSRRGGDLSSELVRHFLIECTPRGVRLKGCPNEPYFGSLTALVCQHSITPLALPCKLIIPDRDPLEDAVSSSQSITNSAAELLKQGAACNVWFLGSVEMESLTGDQAIQKASAEILSADSLPACTLVHFKVSSQGITLTDNQRKLFFRRHYAVSSVIFCAVDPQDRRWRRDGCASARIFGFVARKAGVGLDNVCHLFAEQDPEQPAAAIVNFVSKVMIGSQKS</sequence>
<evidence type="ECO:0000313" key="1">
    <source>
        <dbReference type="Proteomes" id="UP000000437"/>
    </source>
</evidence>
<protein>
    <submittedName>
        <fullName evidence="2">Tensin-3 isoform X1</fullName>
    </submittedName>
</protein>
<evidence type="ECO:0000313" key="2">
    <source>
        <dbReference type="RefSeq" id="XP_073777903.1"/>
    </source>
</evidence>
<proteinExistence type="predicted"/>
<reference evidence="2" key="1">
    <citation type="submission" date="2025-08" db="UniProtKB">
        <authorList>
            <consortium name="RefSeq"/>
        </authorList>
    </citation>
    <scope>IDENTIFICATION</scope>
    <source>
        <strain evidence="2">Tuebingen</strain>
        <tissue evidence="2">Fibroblasts and whole tissue</tissue>
    </source>
</reference>
<organism evidence="1 2">
    <name type="scientific">Danio rerio</name>
    <name type="common">Zebrafish</name>
    <name type="synonym">Brachydanio rerio</name>
    <dbReference type="NCBI Taxonomy" id="7955"/>
    <lineage>
        <taxon>Eukaryota</taxon>
        <taxon>Metazoa</taxon>
        <taxon>Chordata</taxon>
        <taxon>Craniata</taxon>
        <taxon>Vertebrata</taxon>
        <taxon>Euteleostomi</taxon>
        <taxon>Actinopterygii</taxon>
        <taxon>Neopterygii</taxon>
        <taxon>Teleostei</taxon>
        <taxon>Ostariophysi</taxon>
        <taxon>Cypriniformes</taxon>
        <taxon>Danionidae</taxon>
        <taxon>Danioninae</taxon>
        <taxon>Danio</taxon>
    </lineage>
</organism>
<dbReference type="RefSeq" id="XP_073777903.1">
    <property type="nucleotide sequence ID" value="XM_073921802.1"/>
</dbReference>
<gene>
    <name evidence="2" type="primary">zgc:158345</name>
</gene>
<keyword evidence="1" id="KW-1185">Reference proteome</keyword>
<name>A0AC58H7F7_DANRE</name>
<dbReference type="Proteomes" id="UP000000437">
    <property type="component" value="Chromosome 2"/>
</dbReference>
<accession>A0AC58H7F7</accession>